<dbReference type="AlphaFoldDB" id="A0AAE1KTA0"/>
<evidence type="ECO:0000313" key="3">
    <source>
        <dbReference type="Proteomes" id="UP001286313"/>
    </source>
</evidence>
<organism evidence="2 3">
    <name type="scientific">Petrolisthes cinctipes</name>
    <name type="common">Flat porcelain crab</name>
    <dbReference type="NCBI Taxonomy" id="88211"/>
    <lineage>
        <taxon>Eukaryota</taxon>
        <taxon>Metazoa</taxon>
        <taxon>Ecdysozoa</taxon>
        <taxon>Arthropoda</taxon>
        <taxon>Crustacea</taxon>
        <taxon>Multicrustacea</taxon>
        <taxon>Malacostraca</taxon>
        <taxon>Eumalacostraca</taxon>
        <taxon>Eucarida</taxon>
        <taxon>Decapoda</taxon>
        <taxon>Pleocyemata</taxon>
        <taxon>Anomura</taxon>
        <taxon>Galatheoidea</taxon>
        <taxon>Porcellanidae</taxon>
        <taxon>Petrolisthes</taxon>
    </lineage>
</organism>
<dbReference type="EMBL" id="JAWQEG010001050">
    <property type="protein sequence ID" value="KAK3882862.1"/>
    <property type="molecule type" value="Genomic_DNA"/>
</dbReference>
<protein>
    <recommendedName>
        <fullName evidence="4">Ig-like domain-containing protein</fullName>
    </recommendedName>
</protein>
<proteinExistence type="predicted"/>
<feature type="compositionally biased region" description="Pro residues" evidence="1">
    <location>
        <begin position="81"/>
        <end position="99"/>
    </location>
</feature>
<keyword evidence="3" id="KW-1185">Reference proteome</keyword>
<feature type="compositionally biased region" description="Acidic residues" evidence="1">
    <location>
        <begin position="53"/>
        <end position="62"/>
    </location>
</feature>
<feature type="compositionally biased region" description="Basic and acidic residues" evidence="1">
    <location>
        <begin position="68"/>
        <end position="79"/>
    </location>
</feature>
<sequence length="620" mass="69393">MSDLYDGRKCCQCTKEEHKCVNCRCARQNRKCINCRKGDGCQNPLGRDQGGEREEEEQEDSQESQGESQHDRRQDEVRVPDTPPQPPQRNPPSPQPPQLDPNVVENERGIFTWKGLTGEAITRWVSNTYLEIVGWSAHNLFEPPKCAATTKIAKEMVILLNQYIQDTPFAPHALKIFFMLPKLFFQRTHNRTKTSENVKAVTRRVDLWLTNKLDELLEEARAIQKRPTRLPLNQKNENKARNFADRMRQGKVASALRALNEEETGGVLPLTRDTILQLKEKHPPPSEMVGLRLQGCHQAPNSVIYEMITGDMVWKKALQTHGSAGPSGLDARGWRRLLSSTLCVHTPLQHHLAPSTLSTHTTPLQHHLAPSTLSTHTTTTSPGSLYTQYTHHTTTTSPAPKSVSPSLRLLKNRMSKSVKRGTAGMVSLNPLKRMRESVDYSRCVICQKSSEVELMNIQTASLPKFLDAMNARQDKTYSVLKDKVLTSQNFPAAFSRGWPSKTCSQTPVDAGLHHGQSITLDSVPPRAKSGQVIEEVEVIEGALAKFKCPVKTNPKFSWYKDGRFLSGDPHRLVGSGEAEGEYDYMVGNDAVLPKWSVIVQLRKSLKISPTGHETLTVEGG</sequence>
<gene>
    <name evidence="2" type="ORF">Pcinc_012795</name>
</gene>
<comment type="caution">
    <text evidence="2">The sequence shown here is derived from an EMBL/GenBank/DDBJ whole genome shotgun (WGS) entry which is preliminary data.</text>
</comment>
<reference evidence="2" key="1">
    <citation type="submission" date="2023-10" db="EMBL/GenBank/DDBJ databases">
        <title>Genome assemblies of two species of porcelain crab, Petrolisthes cinctipes and Petrolisthes manimaculis (Anomura: Porcellanidae).</title>
        <authorList>
            <person name="Angst P."/>
        </authorList>
    </citation>
    <scope>NUCLEOTIDE SEQUENCE</scope>
    <source>
        <strain evidence="2">PB745_01</strain>
        <tissue evidence="2">Gill</tissue>
    </source>
</reference>
<evidence type="ECO:0008006" key="4">
    <source>
        <dbReference type="Google" id="ProtNLM"/>
    </source>
</evidence>
<feature type="region of interest" description="Disordered" evidence="1">
    <location>
        <begin position="43"/>
        <end position="103"/>
    </location>
</feature>
<evidence type="ECO:0000313" key="2">
    <source>
        <dbReference type="EMBL" id="KAK3882862.1"/>
    </source>
</evidence>
<dbReference type="Proteomes" id="UP001286313">
    <property type="component" value="Unassembled WGS sequence"/>
</dbReference>
<evidence type="ECO:0000256" key="1">
    <source>
        <dbReference type="SAM" id="MobiDB-lite"/>
    </source>
</evidence>
<name>A0AAE1KTA0_PETCI</name>
<accession>A0AAE1KTA0</accession>